<name>A0A1E3NZ46_WICAA</name>
<proteinExistence type="predicted"/>
<evidence type="ECO:0000313" key="1">
    <source>
        <dbReference type="EMBL" id="ODQ58501.1"/>
    </source>
</evidence>
<accession>A0A1E3NZ46</accession>
<dbReference type="GeneID" id="30197728"/>
<organism evidence="1 2">
    <name type="scientific">Wickerhamomyces anomalus (strain ATCC 58044 / CBS 1984 / NCYC 433 / NRRL Y-366-8)</name>
    <name type="common">Yeast</name>
    <name type="synonym">Hansenula anomala</name>
    <dbReference type="NCBI Taxonomy" id="683960"/>
    <lineage>
        <taxon>Eukaryota</taxon>
        <taxon>Fungi</taxon>
        <taxon>Dikarya</taxon>
        <taxon>Ascomycota</taxon>
        <taxon>Saccharomycotina</taxon>
        <taxon>Saccharomycetes</taxon>
        <taxon>Phaffomycetales</taxon>
        <taxon>Wickerhamomycetaceae</taxon>
        <taxon>Wickerhamomyces</taxon>
    </lineage>
</organism>
<protein>
    <submittedName>
        <fullName evidence="1">Uncharacterized protein</fullName>
    </submittedName>
</protein>
<gene>
    <name evidence="1" type="ORF">WICANDRAFT_106824</name>
</gene>
<dbReference type="Proteomes" id="UP000094112">
    <property type="component" value="Unassembled WGS sequence"/>
</dbReference>
<dbReference type="EMBL" id="KV454212">
    <property type="protein sequence ID" value="ODQ58501.1"/>
    <property type="molecule type" value="Genomic_DNA"/>
</dbReference>
<dbReference type="AlphaFoldDB" id="A0A1E3NZ46"/>
<evidence type="ECO:0000313" key="2">
    <source>
        <dbReference type="Proteomes" id="UP000094112"/>
    </source>
</evidence>
<dbReference type="RefSeq" id="XP_019037708.1">
    <property type="nucleotide sequence ID" value="XM_019180482.1"/>
</dbReference>
<keyword evidence="2" id="KW-1185">Reference proteome</keyword>
<reference evidence="1 2" key="1">
    <citation type="journal article" date="2016" name="Proc. Natl. Acad. Sci. U.S.A.">
        <title>Comparative genomics of biotechnologically important yeasts.</title>
        <authorList>
            <person name="Riley R."/>
            <person name="Haridas S."/>
            <person name="Wolfe K.H."/>
            <person name="Lopes M.R."/>
            <person name="Hittinger C.T."/>
            <person name="Goeker M."/>
            <person name="Salamov A.A."/>
            <person name="Wisecaver J.H."/>
            <person name="Long T.M."/>
            <person name="Calvey C.H."/>
            <person name="Aerts A.L."/>
            <person name="Barry K.W."/>
            <person name="Choi C."/>
            <person name="Clum A."/>
            <person name="Coughlan A.Y."/>
            <person name="Deshpande S."/>
            <person name="Douglass A.P."/>
            <person name="Hanson S.J."/>
            <person name="Klenk H.-P."/>
            <person name="LaButti K.M."/>
            <person name="Lapidus A."/>
            <person name="Lindquist E.A."/>
            <person name="Lipzen A.M."/>
            <person name="Meier-Kolthoff J.P."/>
            <person name="Ohm R.A."/>
            <person name="Otillar R.P."/>
            <person name="Pangilinan J.L."/>
            <person name="Peng Y."/>
            <person name="Rokas A."/>
            <person name="Rosa C.A."/>
            <person name="Scheuner C."/>
            <person name="Sibirny A.A."/>
            <person name="Slot J.C."/>
            <person name="Stielow J.B."/>
            <person name="Sun H."/>
            <person name="Kurtzman C.P."/>
            <person name="Blackwell M."/>
            <person name="Grigoriev I.V."/>
            <person name="Jeffries T.W."/>
        </authorList>
    </citation>
    <scope>NUCLEOTIDE SEQUENCE [LARGE SCALE GENOMIC DNA]</scope>
    <source>
        <strain evidence="2">ATCC 58044 / CBS 1984 / NCYC 433 / NRRL Y-366-8</strain>
    </source>
</reference>
<dbReference type="OrthoDB" id="3980718at2759"/>
<sequence length="688" mass="79776">MVYSRASVRLPNFLFTRVRHFHCSQTVFKKPNLNSVKFPFLKDKSPIIQAYQSDEKLPFNAMRDILKVPVVTPESLDRVSFAWLDYFAENDELNLQNHIKSETPEQFWMKTIRVAISDQQIMPQIVGFIRRNLKKKSFHVPESIGEIMVSSLIYSGHYKHAFNVYKDLLSYKESVNWNLILDVCLVLPDGSPLRVFETIHRDRNEGLYLKIISHLQRLKLKEQYIHSWNNKLVLLGDFPKDSSAPMNPVFNSMVETNNFRSFENCLKHMVRHLKREDIPHWLDDETSKYIAMCVKNAKDPASKVSHFISLYTPGSFKAQFFATLLHQTKIPSKKIMKLVSRAKIPENDTAIIEGKCKRLADSDPQAFWAYTDKNVEQLPPLKISIQILSLYLQNSDKLINAMNFAKDLILKYPEYTFKLARAFIMGVTNKAIETNHLAHHQLIAEFENFLRKEKLMSDEIENYLVFSELKLRHFESALMRIERLLAKPNAIIERGTIENTGRILSKNSRKLPRTFTAHGESQDHYIMRLILRMNNKCDEVSPQTWNVFLKQIIKNFDHTEVEKFCLEVIDCVKSQTELNFNSANAGHPLRLIFDDKLITSIMLHGLKDPLEPWSGLATLSKLQAKGVYIPMNLMKKRIIEVFRTSGLPNSDKKKVNSKVFITSNLGIDLILQKINEIEQSMSGTEQRV</sequence>